<organism evidence="4 5">
    <name type="scientific">Hyphomonas hirschiana VP5</name>
    <dbReference type="NCBI Taxonomy" id="1280951"/>
    <lineage>
        <taxon>Bacteria</taxon>
        <taxon>Pseudomonadati</taxon>
        <taxon>Pseudomonadota</taxon>
        <taxon>Alphaproteobacteria</taxon>
        <taxon>Hyphomonadales</taxon>
        <taxon>Hyphomonadaceae</taxon>
        <taxon>Hyphomonas</taxon>
    </lineage>
</organism>
<dbReference type="InterPro" id="IPR036148">
    <property type="entry name" value="MmgE/PrpD_sf"/>
</dbReference>
<dbReference type="InterPro" id="IPR045336">
    <property type="entry name" value="MmgE_PrpD_N"/>
</dbReference>
<evidence type="ECO:0000256" key="1">
    <source>
        <dbReference type="ARBA" id="ARBA00006174"/>
    </source>
</evidence>
<reference evidence="4 5" key="1">
    <citation type="submission" date="2013-04" db="EMBL/GenBank/DDBJ databases">
        <title>Hyphomonas hirschiana VP5 Genome Sequencing.</title>
        <authorList>
            <person name="Lai Q."/>
            <person name="Shao Z."/>
        </authorList>
    </citation>
    <scope>NUCLEOTIDE SEQUENCE [LARGE SCALE GENOMIC DNA]</scope>
    <source>
        <strain evidence="4 5">VP5</strain>
    </source>
</reference>
<evidence type="ECO:0000313" key="5">
    <source>
        <dbReference type="Proteomes" id="UP000025061"/>
    </source>
</evidence>
<proteinExistence type="inferred from homology"/>
<dbReference type="InterPro" id="IPR042183">
    <property type="entry name" value="MmgE/PrpD_sf_1"/>
</dbReference>
<dbReference type="PANTHER" id="PTHR16943:SF8">
    <property type="entry name" value="2-METHYLCITRATE DEHYDRATASE"/>
    <property type="match status" value="1"/>
</dbReference>
<dbReference type="InterPro" id="IPR045337">
    <property type="entry name" value="MmgE_PrpD_C"/>
</dbReference>
<feature type="domain" description="MmgE/PrpD N-terminal" evidence="2">
    <location>
        <begin position="8"/>
        <end position="246"/>
    </location>
</feature>
<dbReference type="Gene3D" id="1.10.4100.10">
    <property type="entry name" value="2-methylcitrate dehydratase PrpD"/>
    <property type="match status" value="1"/>
</dbReference>
<sequence length="456" mass="46851">MSGAAEAFVRHTLTLRWEAMPEAAQGAVKTFLLDSLGVGIAGAGAPLTANVRQAALAWAGAGDANVWGQGSYRTSAANAAFINGFQIHCQEFDCVHEPAVVHPMATILAALMATCDRERGVTGTELGAAIAAAVDVATGLGVAAQTPLKFFRPATAGIFGATLGVARLRGLSESEARNALGYALSFAAGTMQAHTEGKPALPVQIANAARSAVMACDLAAAGMEAAQDSLEGPFGYLALFEDGFDVAPVVASLGTVFRIAEVSHKPFPTGRAAQGGIVLAKQAKAAGIRPEEISSITLTAPPIIKRLVGRPAQAGMTASYARLCYQYSGALTLIDGHVGLKDFTPEALARADVAALGAKIAVIDDGQTNPAAFTPQVLRVELTSGAAREFSIESLLGAPANPLSAAQNEAKFRECCAFGFGRGREDIEAAMSAAVADLENLEDAGRLSRLASGIME</sequence>
<dbReference type="OrthoDB" id="9795089at2"/>
<dbReference type="PANTHER" id="PTHR16943">
    <property type="entry name" value="2-METHYLCITRATE DEHYDRATASE-RELATED"/>
    <property type="match status" value="1"/>
</dbReference>
<dbReference type="SUPFAM" id="SSF103378">
    <property type="entry name" value="2-methylcitrate dehydratase PrpD"/>
    <property type="match status" value="1"/>
</dbReference>
<name>A0A059FZI8_9PROT</name>
<comment type="similarity">
    <text evidence="1">Belongs to the PrpD family.</text>
</comment>
<evidence type="ECO:0000259" key="2">
    <source>
        <dbReference type="Pfam" id="PF03972"/>
    </source>
</evidence>
<dbReference type="PATRIC" id="fig|1280951.3.peg.852"/>
<dbReference type="GO" id="GO:0016829">
    <property type="term" value="F:lyase activity"/>
    <property type="evidence" value="ECO:0007669"/>
    <property type="project" value="InterPro"/>
</dbReference>
<evidence type="ECO:0000313" key="4">
    <source>
        <dbReference type="EMBL" id="KCZ95940.1"/>
    </source>
</evidence>
<evidence type="ECO:0000259" key="3">
    <source>
        <dbReference type="Pfam" id="PF19305"/>
    </source>
</evidence>
<dbReference type="Pfam" id="PF19305">
    <property type="entry name" value="MmgE_PrpD_C"/>
    <property type="match status" value="1"/>
</dbReference>
<dbReference type="Pfam" id="PF03972">
    <property type="entry name" value="MmgE_PrpD_N"/>
    <property type="match status" value="1"/>
</dbReference>
<gene>
    <name evidence="4" type="ORF">HHI_04177</name>
</gene>
<accession>A0A059FZI8</accession>
<dbReference type="EMBL" id="ARYI01000002">
    <property type="protein sequence ID" value="KCZ95940.1"/>
    <property type="molecule type" value="Genomic_DNA"/>
</dbReference>
<dbReference type="RefSeq" id="WP_083759020.1">
    <property type="nucleotide sequence ID" value="NZ_ARYI01000002.1"/>
</dbReference>
<dbReference type="InterPro" id="IPR005656">
    <property type="entry name" value="MmgE_PrpD"/>
</dbReference>
<dbReference type="AlphaFoldDB" id="A0A059FZI8"/>
<dbReference type="Gene3D" id="3.30.1330.120">
    <property type="entry name" value="2-methylcitrate dehydratase PrpD"/>
    <property type="match status" value="1"/>
</dbReference>
<feature type="domain" description="MmgE/PrpD C-terminal" evidence="3">
    <location>
        <begin position="267"/>
        <end position="432"/>
    </location>
</feature>
<dbReference type="Proteomes" id="UP000025061">
    <property type="component" value="Unassembled WGS sequence"/>
</dbReference>
<protein>
    <submittedName>
        <fullName evidence="4">MmgE/PrpD family protein</fullName>
    </submittedName>
</protein>
<dbReference type="InterPro" id="IPR042188">
    <property type="entry name" value="MmgE/PrpD_sf_2"/>
</dbReference>
<comment type="caution">
    <text evidence="4">The sequence shown here is derived from an EMBL/GenBank/DDBJ whole genome shotgun (WGS) entry which is preliminary data.</text>
</comment>
<keyword evidence="5" id="KW-1185">Reference proteome</keyword>